<keyword evidence="3" id="KW-1185">Reference proteome</keyword>
<accession>A0A0D8XVC2</accession>
<organism evidence="2 3">
    <name type="scientific">Dictyocaulus viviparus</name>
    <name type="common">Bovine lungworm</name>
    <dbReference type="NCBI Taxonomy" id="29172"/>
    <lineage>
        <taxon>Eukaryota</taxon>
        <taxon>Metazoa</taxon>
        <taxon>Ecdysozoa</taxon>
        <taxon>Nematoda</taxon>
        <taxon>Chromadorea</taxon>
        <taxon>Rhabditida</taxon>
        <taxon>Rhabditina</taxon>
        <taxon>Rhabditomorpha</taxon>
        <taxon>Strongyloidea</taxon>
        <taxon>Metastrongylidae</taxon>
        <taxon>Dictyocaulus</taxon>
    </lineage>
</organism>
<reference evidence="2 3" key="1">
    <citation type="submission" date="2013-11" db="EMBL/GenBank/DDBJ databases">
        <title>Draft genome of the bovine lungworm Dictyocaulus viviparus.</title>
        <authorList>
            <person name="Mitreva M."/>
        </authorList>
    </citation>
    <scope>NUCLEOTIDE SEQUENCE [LARGE SCALE GENOMIC DNA]</scope>
    <source>
        <strain evidence="2 3">HannoverDv2000</strain>
    </source>
</reference>
<dbReference type="Proteomes" id="UP000053766">
    <property type="component" value="Unassembled WGS sequence"/>
</dbReference>
<dbReference type="GO" id="GO:0003723">
    <property type="term" value="F:RNA binding"/>
    <property type="evidence" value="ECO:0007669"/>
    <property type="project" value="UniProtKB-KW"/>
</dbReference>
<evidence type="ECO:0000313" key="3">
    <source>
        <dbReference type="Proteomes" id="UP000053766"/>
    </source>
</evidence>
<reference evidence="3" key="2">
    <citation type="journal article" date="2016" name="Sci. Rep.">
        <title>Dictyocaulus viviparus genome, variome and transcriptome elucidate lungworm biology and support future intervention.</title>
        <authorList>
            <person name="McNulty S.N."/>
            <person name="Strube C."/>
            <person name="Rosa B.A."/>
            <person name="Martin J.C."/>
            <person name="Tyagi R."/>
            <person name="Choi Y.J."/>
            <person name="Wang Q."/>
            <person name="Hallsworth Pepin K."/>
            <person name="Zhang X."/>
            <person name="Ozersky P."/>
            <person name="Wilson R.K."/>
            <person name="Sternberg P.W."/>
            <person name="Gasser R.B."/>
            <person name="Mitreva M."/>
        </authorList>
    </citation>
    <scope>NUCLEOTIDE SEQUENCE [LARGE SCALE GENOMIC DNA]</scope>
    <source>
        <strain evidence="3">HannoverDv2000</strain>
    </source>
</reference>
<sequence length="213" mass="24886">MTDEESCICTEMKSVRYLAPYWAAYRTRTKGRWIGRKMVDVFAQEFLSLNKNYPWEEVKTDGQISLWDGTQEDENVFLANTCEIVECVRGTAASLANNDFKIRKTFLSFWDAPRIPFTISACATDKLKKIACKLGRIYVNNQQMLDVDYVLKNGDSILHWGHRHEHPKCPVFFTVFKMQTSSVRGFDYSVRLTHTFYVIFKNCHLFSPNYDKE</sequence>
<evidence type="ECO:0000256" key="1">
    <source>
        <dbReference type="PROSITE-ProRule" id="PRU00182"/>
    </source>
</evidence>
<dbReference type="EMBL" id="KN716295">
    <property type="protein sequence ID" value="KJH47714.1"/>
    <property type="molecule type" value="Genomic_DNA"/>
</dbReference>
<gene>
    <name evidence="2" type="ORF">DICVIV_06181</name>
</gene>
<proteinExistence type="predicted"/>
<protein>
    <submittedName>
        <fullName evidence="2">Uncharacterized protein</fullName>
    </submittedName>
</protein>
<dbReference type="AlphaFoldDB" id="A0A0D8XVC2"/>
<dbReference type="STRING" id="29172.A0A0D8XVC2"/>
<name>A0A0D8XVC2_DICVI</name>
<dbReference type="OrthoDB" id="424794at2759"/>
<dbReference type="PROSITE" id="PS50889">
    <property type="entry name" value="S4"/>
    <property type="match status" value="1"/>
</dbReference>
<evidence type="ECO:0000313" key="2">
    <source>
        <dbReference type="EMBL" id="KJH47714.1"/>
    </source>
</evidence>
<keyword evidence="1" id="KW-0694">RNA-binding</keyword>